<reference evidence="2 3" key="1">
    <citation type="journal article" date="2017" name="Chemistry">
        <title>Isolation, Biosynthesis and Chemical Modifications of Rubterolones A-F: Rare Tropolone Alkaloids from Actinomadura sp. 5-2.</title>
        <authorList>
            <person name="Guo H."/>
            <person name="Benndorf R."/>
            <person name="Leichnitz D."/>
            <person name="Klassen J.L."/>
            <person name="Vollmers J."/>
            <person name="Gorls H."/>
            <person name="Steinacker M."/>
            <person name="Weigel C."/>
            <person name="Dahse H.M."/>
            <person name="Kaster A.K."/>
            <person name="de Beer Z.W."/>
            <person name="Poulsen M."/>
            <person name="Beemelmanns C."/>
        </authorList>
    </citation>
    <scope>NUCLEOTIDE SEQUENCE [LARGE SCALE GENOMIC DNA]</scope>
    <source>
        <strain evidence="2 3">5-2</strain>
    </source>
</reference>
<evidence type="ECO:0000313" key="3">
    <source>
        <dbReference type="Proteomes" id="UP000242367"/>
    </source>
</evidence>
<sequence length="297" mass="32149">MRRFTRGGERDPNKALLLLFALGRLQREGHAPLRFRDVEEPLGALLIEFGPPKPASPGYPFHTLAGDGLWEVGTPGGGASPGADPALLRHVDAVGRLVPLFAKELLADPGMFVQVCRILLDTNFEPSLHGDLCAAVGLMPEVAEAALLAPYVDGALPRARRDPMLRQKVLVAYDCRCAFCGFEGWMGNTVVGLERVRLRWAAFDGHDALENSLCLCTLHQRLFDKGVLGLGQSGTIMVSRHFVGLTDTARDQVLALTGRRAVAPAAGFPPPDRRNIDWHTRQVFRGPARINGPGGGI</sequence>
<dbReference type="Proteomes" id="UP000242367">
    <property type="component" value="Unassembled WGS sequence"/>
</dbReference>
<gene>
    <name evidence="2" type="ORF">BTM25_14560</name>
</gene>
<evidence type="ECO:0000313" key="2">
    <source>
        <dbReference type="EMBL" id="POM27048.1"/>
    </source>
</evidence>
<comment type="caution">
    <text evidence="2">The sequence shown here is derived from an EMBL/GenBank/DDBJ whole genome shotgun (WGS) entry which is preliminary data.</text>
</comment>
<dbReference type="InterPro" id="IPR058813">
    <property type="entry name" value="DNA-SBD_ScoMcrA"/>
</dbReference>
<organism evidence="2 3">
    <name type="scientific">Actinomadura rubteroloni</name>
    <dbReference type="NCBI Taxonomy" id="1926885"/>
    <lineage>
        <taxon>Bacteria</taxon>
        <taxon>Bacillati</taxon>
        <taxon>Actinomycetota</taxon>
        <taxon>Actinomycetes</taxon>
        <taxon>Streptosporangiales</taxon>
        <taxon>Thermomonosporaceae</taxon>
        <taxon>Actinomadura</taxon>
    </lineage>
</organism>
<accession>A0A2P4UPS5</accession>
<dbReference type="EMBL" id="MTBP01000001">
    <property type="protein sequence ID" value="POM27048.1"/>
    <property type="molecule type" value="Genomic_DNA"/>
</dbReference>
<dbReference type="NCBIfam" id="NF045808">
    <property type="entry name" value="PT-DNA_restrict"/>
    <property type="match status" value="1"/>
</dbReference>
<dbReference type="Pfam" id="PF26340">
    <property type="entry name" value="DNA-SBD_ScoMcrA"/>
    <property type="match status" value="1"/>
</dbReference>
<dbReference type="InterPro" id="IPR011396">
    <property type="entry name" value="PT_DNA_restrict"/>
</dbReference>
<dbReference type="AlphaFoldDB" id="A0A2P4UPS5"/>
<feature type="domain" description="ScoMcrA-like DNA sulfur-binding" evidence="1">
    <location>
        <begin position="5"/>
        <end position="139"/>
    </location>
</feature>
<name>A0A2P4UPS5_9ACTN</name>
<protein>
    <recommendedName>
        <fullName evidence="1">ScoMcrA-like DNA sulfur-binding domain-containing protein</fullName>
    </recommendedName>
</protein>
<evidence type="ECO:0000259" key="1">
    <source>
        <dbReference type="Pfam" id="PF26340"/>
    </source>
</evidence>
<proteinExistence type="predicted"/>
<keyword evidence="3" id="KW-1185">Reference proteome</keyword>